<organism evidence="1">
    <name type="scientific">Arundo donax</name>
    <name type="common">Giant reed</name>
    <name type="synonym">Donax arundinaceus</name>
    <dbReference type="NCBI Taxonomy" id="35708"/>
    <lineage>
        <taxon>Eukaryota</taxon>
        <taxon>Viridiplantae</taxon>
        <taxon>Streptophyta</taxon>
        <taxon>Embryophyta</taxon>
        <taxon>Tracheophyta</taxon>
        <taxon>Spermatophyta</taxon>
        <taxon>Magnoliopsida</taxon>
        <taxon>Liliopsida</taxon>
        <taxon>Poales</taxon>
        <taxon>Poaceae</taxon>
        <taxon>PACMAD clade</taxon>
        <taxon>Arundinoideae</taxon>
        <taxon>Arundineae</taxon>
        <taxon>Arundo</taxon>
    </lineage>
</organism>
<accession>A0A0A9HHW2</accession>
<protein>
    <submittedName>
        <fullName evidence="1">Uncharacterized protein</fullName>
    </submittedName>
</protein>
<sequence>MGPGGLELWCWWAAM</sequence>
<evidence type="ECO:0000313" key="1">
    <source>
        <dbReference type="EMBL" id="JAE36745.1"/>
    </source>
</evidence>
<reference evidence="1" key="1">
    <citation type="submission" date="2014-09" db="EMBL/GenBank/DDBJ databases">
        <authorList>
            <person name="Magalhaes I.L.F."/>
            <person name="Oliveira U."/>
            <person name="Santos F.R."/>
            <person name="Vidigal T.H.D.A."/>
            <person name="Brescovit A.D."/>
            <person name="Santos A.J."/>
        </authorList>
    </citation>
    <scope>NUCLEOTIDE SEQUENCE</scope>
    <source>
        <tissue evidence="1">Shoot tissue taken approximately 20 cm above the soil surface</tissue>
    </source>
</reference>
<proteinExistence type="predicted"/>
<reference evidence="1" key="2">
    <citation type="journal article" date="2015" name="Data Brief">
        <title>Shoot transcriptome of the giant reed, Arundo donax.</title>
        <authorList>
            <person name="Barrero R.A."/>
            <person name="Guerrero F.D."/>
            <person name="Moolhuijzen P."/>
            <person name="Goolsby J.A."/>
            <person name="Tidwell J."/>
            <person name="Bellgard S.E."/>
            <person name="Bellgard M.I."/>
        </authorList>
    </citation>
    <scope>NUCLEOTIDE SEQUENCE</scope>
    <source>
        <tissue evidence="1">Shoot tissue taken approximately 20 cm above the soil surface</tissue>
    </source>
</reference>
<dbReference type="EMBL" id="GBRH01161151">
    <property type="protein sequence ID" value="JAE36745.1"/>
    <property type="molecule type" value="Transcribed_RNA"/>
</dbReference>
<name>A0A0A9HHW2_ARUDO</name>